<dbReference type="EMBL" id="RBWU01000002">
    <property type="protein sequence ID" value="RKS76237.1"/>
    <property type="molecule type" value="Genomic_DNA"/>
</dbReference>
<organism evidence="1 2">
    <name type="scientific">Actinomadura pelletieri DSM 43383</name>
    <dbReference type="NCBI Taxonomy" id="1120940"/>
    <lineage>
        <taxon>Bacteria</taxon>
        <taxon>Bacillati</taxon>
        <taxon>Actinomycetota</taxon>
        <taxon>Actinomycetes</taxon>
        <taxon>Streptosporangiales</taxon>
        <taxon>Thermomonosporaceae</taxon>
        <taxon>Actinomadura</taxon>
    </lineage>
</organism>
<evidence type="ECO:0000313" key="1">
    <source>
        <dbReference type="EMBL" id="RKS76237.1"/>
    </source>
</evidence>
<evidence type="ECO:0008006" key="3">
    <source>
        <dbReference type="Google" id="ProtNLM"/>
    </source>
</evidence>
<proteinExistence type="predicted"/>
<reference evidence="1 2" key="1">
    <citation type="submission" date="2018-10" db="EMBL/GenBank/DDBJ databases">
        <title>Genomic Encyclopedia of Archaeal and Bacterial Type Strains, Phase II (KMG-II): from individual species to whole genera.</title>
        <authorList>
            <person name="Goeker M."/>
        </authorList>
    </citation>
    <scope>NUCLEOTIDE SEQUENCE [LARGE SCALE GENOMIC DNA]</scope>
    <source>
        <strain evidence="1 2">DSM 43383</strain>
    </source>
</reference>
<dbReference type="AlphaFoldDB" id="A0A495QRZ8"/>
<accession>A0A495QRZ8</accession>
<gene>
    <name evidence="1" type="ORF">BZB76_1588</name>
</gene>
<dbReference type="SUPFAM" id="SSF48452">
    <property type="entry name" value="TPR-like"/>
    <property type="match status" value="1"/>
</dbReference>
<dbReference type="Proteomes" id="UP000274601">
    <property type="component" value="Unassembled WGS sequence"/>
</dbReference>
<dbReference type="InterPro" id="IPR011990">
    <property type="entry name" value="TPR-like_helical_dom_sf"/>
</dbReference>
<sequence length="361" mass="39224">MPCDGGYLSKVASDQKRPSAELAERLDQLLQANGTLAALRPTDPERHPEVLDLTGVHMPAATGPPADADFVTEVRRTSQSLVRLDTVHGGDDVLPLALRAFRAVNHRLGSGSYRPAVERDLIAAAGEAAEVAAWLAYDADRQDVSRQIIHEALMLSRQAGDSDMELFELTHLAMQSVHLHRPTEALRLTTGLLNDGLPPRAAALLNIRRGRALAQLGHKADAMAALAQSRSVLLDGSGRRDAAWTWWITDSEVLWHTGMARAELGEWGAAVPLLREAAELRGRFPRARYNDLTHLLNALVHVGDWAEAEPVLREISGDAGAVGSGRTTNLLRRVTDRIMRADAPSALNDLAEHVHRALHAA</sequence>
<keyword evidence="2" id="KW-1185">Reference proteome</keyword>
<dbReference type="Gene3D" id="1.25.40.10">
    <property type="entry name" value="Tetratricopeptide repeat domain"/>
    <property type="match status" value="1"/>
</dbReference>
<protein>
    <recommendedName>
        <fullName evidence="3">Tetratricopeptide repeat protein</fullName>
    </recommendedName>
</protein>
<name>A0A495QRZ8_9ACTN</name>
<comment type="caution">
    <text evidence="1">The sequence shown here is derived from an EMBL/GenBank/DDBJ whole genome shotgun (WGS) entry which is preliminary data.</text>
</comment>
<evidence type="ECO:0000313" key="2">
    <source>
        <dbReference type="Proteomes" id="UP000274601"/>
    </source>
</evidence>